<dbReference type="RefSeq" id="WP_308452584.1">
    <property type="nucleotide sequence ID" value="NZ_JAJEQR010000004.1"/>
</dbReference>
<reference evidence="3" key="1">
    <citation type="submission" date="2021-10" db="EMBL/GenBank/DDBJ databases">
        <title>Anaerobic single-cell dispensing facilitates the cultivation of human gut bacteria.</title>
        <authorList>
            <person name="Afrizal A."/>
        </authorList>
    </citation>
    <scope>NUCLEOTIDE SEQUENCE</scope>
    <source>
        <strain evidence="3">CLA-AA-H215</strain>
    </source>
</reference>
<evidence type="ECO:0000259" key="1">
    <source>
        <dbReference type="Pfam" id="PF00557"/>
    </source>
</evidence>
<dbReference type="InterPro" id="IPR050659">
    <property type="entry name" value="Peptidase_M24B"/>
</dbReference>
<dbReference type="EMBL" id="JAJEQR010000004">
    <property type="protein sequence ID" value="MCC2229797.1"/>
    <property type="molecule type" value="Genomic_DNA"/>
</dbReference>
<name>A0AAE3E8E0_9FIRM</name>
<dbReference type="AlphaFoldDB" id="A0AAE3E8E0"/>
<dbReference type="Gene3D" id="3.40.350.10">
    <property type="entry name" value="Creatinase/prolidase N-terminal domain"/>
    <property type="match status" value="1"/>
</dbReference>
<comment type="caution">
    <text evidence="3">The sequence shown here is derived from an EMBL/GenBank/DDBJ whole genome shotgun (WGS) entry which is preliminary data.</text>
</comment>
<dbReference type="InterPro" id="IPR000587">
    <property type="entry name" value="Creatinase_N"/>
</dbReference>
<sequence>MNTERLQRILQKLKEKDLSQMIISDPMAIYYLTGRLIDPGERLLALYISQSGNNRIFINNLFTVPEDLGVEKVRFSDTDDSIALLAEALTPGEALGIDKIFPARFLLPLMERASASSYVLSSVCVDEVRACKDEEEKEKMRASSRVNDAAMARFREMVHEGVTEKDVAAHMLEIYQELGAEAYSFPPLVGFGPNAANGHHEPDDTVLKDGDCVLIDVGCKREGYCSDMTRTFFFRKVRDPKHKEIYEIVRKAVETAESMLKPGVPLCDVDAAARKVIEDAGYGPNFTHRLGHFIGLEDHEYGDVSLANHNVAQVGNVFSIEPGIYIEGEVGVRIEDLVMITEDGCEILNSYPKELSIIE</sequence>
<protein>
    <submittedName>
        <fullName evidence="3">Xaa-Pro peptidase family protein</fullName>
    </submittedName>
</protein>
<gene>
    <name evidence="3" type="ORF">LKD81_02105</name>
</gene>
<evidence type="ECO:0000259" key="2">
    <source>
        <dbReference type="Pfam" id="PF01321"/>
    </source>
</evidence>
<dbReference type="Gene3D" id="3.90.230.10">
    <property type="entry name" value="Creatinase/methionine aminopeptidase superfamily"/>
    <property type="match status" value="1"/>
</dbReference>
<feature type="domain" description="Creatinase N-terminal" evidence="2">
    <location>
        <begin position="5"/>
        <end position="131"/>
    </location>
</feature>
<feature type="domain" description="Peptidase M24" evidence="1">
    <location>
        <begin position="138"/>
        <end position="342"/>
    </location>
</feature>
<dbReference type="CDD" id="cd01092">
    <property type="entry name" value="APP-like"/>
    <property type="match status" value="1"/>
</dbReference>
<dbReference type="InterPro" id="IPR036005">
    <property type="entry name" value="Creatinase/aminopeptidase-like"/>
</dbReference>
<dbReference type="PANTHER" id="PTHR46112:SF3">
    <property type="entry name" value="AMINOPEPTIDASE YPDF"/>
    <property type="match status" value="1"/>
</dbReference>
<accession>A0AAE3E8E0</accession>
<evidence type="ECO:0000313" key="4">
    <source>
        <dbReference type="Proteomes" id="UP001198182"/>
    </source>
</evidence>
<proteinExistence type="predicted"/>
<keyword evidence="4" id="KW-1185">Reference proteome</keyword>
<organism evidence="3 4">
    <name type="scientific">Hominifimenecus microfluidus</name>
    <dbReference type="NCBI Taxonomy" id="2885348"/>
    <lineage>
        <taxon>Bacteria</taxon>
        <taxon>Bacillati</taxon>
        <taxon>Bacillota</taxon>
        <taxon>Clostridia</taxon>
        <taxon>Lachnospirales</taxon>
        <taxon>Lachnospiraceae</taxon>
        <taxon>Hominifimenecus</taxon>
    </lineage>
</organism>
<dbReference type="SUPFAM" id="SSF53092">
    <property type="entry name" value="Creatinase/prolidase N-terminal domain"/>
    <property type="match status" value="1"/>
</dbReference>
<dbReference type="PANTHER" id="PTHR46112">
    <property type="entry name" value="AMINOPEPTIDASE"/>
    <property type="match status" value="1"/>
</dbReference>
<dbReference type="Pfam" id="PF00557">
    <property type="entry name" value="Peptidase_M24"/>
    <property type="match status" value="1"/>
</dbReference>
<dbReference type="SUPFAM" id="SSF55920">
    <property type="entry name" value="Creatinase/aminopeptidase"/>
    <property type="match status" value="1"/>
</dbReference>
<dbReference type="InterPro" id="IPR000994">
    <property type="entry name" value="Pept_M24"/>
</dbReference>
<dbReference type="InterPro" id="IPR029149">
    <property type="entry name" value="Creatin/AminoP/Spt16_N"/>
</dbReference>
<evidence type="ECO:0000313" key="3">
    <source>
        <dbReference type="EMBL" id="MCC2229797.1"/>
    </source>
</evidence>
<dbReference type="Proteomes" id="UP001198182">
    <property type="component" value="Unassembled WGS sequence"/>
</dbReference>
<dbReference type="Pfam" id="PF01321">
    <property type="entry name" value="Creatinase_N"/>
    <property type="match status" value="1"/>
</dbReference>